<feature type="DNA-binding region" description="H-T-H motif" evidence="4">
    <location>
        <begin position="25"/>
        <end position="44"/>
    </location>
</feature>
<dbReference type="InterPro" id="IPR009057">
    <property type="entry name" value="Homeodomain-like_sf"/>
</dbReference>
<feature type="domain" description="HTH tetR-type" evidence="5">
    <location>
        <begin position="2"/>
        <end position="62"/>
    </location>
</feature>
<dbReference type="SUPFAM" id="SSF46689">
    <property type="entry name" value="Homeodomain-like"/>
    <property type="match status" value="1"/>
</dbReference>
<dbReference type="Pfam" id="PF00440">
    <property type="entry name" value="TetR_N"/>
    <property type="match status" value="1"/>
</dbReference>
<proteinExistence type="predicted"/>
<gene>
    <name evidence="6" type="ORF">Q4T40_02925</name>
</gene>
<dbReference type="Gene3D" id="1.10.357.10">
    <property type="entry name" value="Tetracycline Repressor, domain 2"/>
    <property type="match status" value="1"/>
</dbReference>
<dbReference type="InterPro" id="IPR001647">
    <property type="entry name" value="HTH_TetR"/>
</dbReference>
<organism evidence="6 7">
    <name type="scientific">Anaeroselena agilis</name>
    <dbReference type="NCBI Taxonomy" id="3063788"/>
    <lineage>
        <taxon>Bacteria</taxon>
        <taxon>Bacillati</taxon>
        <taxon>Bacillota</taxon>
        <taxon>Negativicutes</taxon>
        <taxon>Acetonemataceae</taxon>
        <taxon>Anaeroselena</taxon>
    </lineage>
</organism>
<name>A0ABU3NUT0_9FIRM</name>
<sequence length="196" mass="22804">MDNIKELILDKARERFDRFGYKKTTMDEISHDCRVSKKTLYEHFRDKEDLFNRLYVRECRAARDTIFARMGEVADPLDRLVRLLRTAIGYFNEDNFLTRLLRDDYALFTACFTSEHQRLIDDELVAIIAGVIDEGKQKGSIRDVDGEIVAYAGLKLFQAFSYMRTTRFSAEKEEQDYYTGVLVDFIVHAVAGRQAG</sequence>
<accession>A0ABU3NUT0</accession>
<keyword evidence="1" id="KW-0805">Transcription regulation</keyword>
<evidence type="ECO:0000256" key="2">
    <source>
        <dbReference type="ARBA" id="ARBA00023125"/>
    </source>
</evidence>
<dbReference type="PANTHER" id="PTHR30055:SF234">
    <property type="entry name" value="HTH-TYPE TRANSCRIPTIONAL REGULATOR BETI"/>
    <property type="match status" value="1"/>
</dbReference>
<evidence type="ECO:0000313" key="6">
    <source>
        <dbReference type="EMBL" id="MDT8900190.1"/>
    </source>
</evidence>
<evidence type="ECO:0000256" key="1">
    <source>
        <dbReference type="ARBA" id="ARBA00023015"/>
    </source>
</evidence>
<dbReference type="InterPro" id="IPR050109">
    <property type="entry name" value="HTH-type_TetR-like_transc_reg"/>
</dbReference>
<dbReference type="Proteomes" id="UP001254848">
    <property type="component" value="Unassembled WGS sequence"/>
</dbReference>
<dbReference type="Gene3D" id="1.10.10.60">
    <property type="entry name" value="Homeodomain-like"/>
    <property type="match status" value="1"/>
</dbReference>
<keyword evidence="3" id="KW-0804">Transcription</keyword>
<dbReference type="SUPFAM" id="SSF48498">
    <property type="entry name" value="Tetracyclin repressor-like, C-terminal domain"/>
    <property type="match status" value="1"/>
</dbReference>
<dbReference type="EMBL" id="JAUOZS010000001">
    <property type="protein sequence ID" value="MDT8900190.1"/>
    <property type="molecule type" value="Genomic_DNA"/>
</dbReference>
<evidence type="ECO:0000259" key="5">
    <source>
        <dbReference type="PROSITE" id="PS50977"/>
    </source>
</evidence>
<dbReference type="RefSeq" id="WP_413778747.1">
    <property type="nucleotide sequence ID" value="NZ_JAUOZS010000001.1"/>
</dbReference>
<comment type="caution">
    <text evidence="6">The sequence shown here is derived from an EMBL/GenBank/DDBJ whole genome shotgun (WGS) entry which is preliminary data.</text>
</comment>
<dbReference type="PROSITE" id="PS50977">
    <property type="entry name" value="HTH_TETR_2"/>
    <property type="match status" value="1"/>
</dbReference>
<evidence type="ECO:0000313" key="7">
    <source>
        <dbReference type="Proteomes" id="UP001254848"/>
    </source>
</evidence>
<reference evidence="6 7" key="1">
    <citation type="submission" date="2023-07" db="EMBL/GenBank/DDBJ databases">
        <title>The novel representative of Negativicutes class, Anaeroselena agilis gen. nov. sp. nov.</title>
        <authorList>
            <person name="Prokofeva M.I."/>
            <person name="Elcheninov A.G."/>
            <person name="Klyukina A."/>
            <person name="Kublanov I.V."/>
            <person name="Frolov E.N."/>
            <person name="Podosokorskaya O.A."/>
        </authorList>
    </citation>
    <scope>NUCLEOTIDE SEQUENCE [LARGE SCALE GENOMIC DNA]</scope>
    <source>
        <strain evidence="6 7">4137-cl</strain>
    </source>
</reference>
<keyword evidence="2 4" id="KW-0238">DNA-binding</keyword>
<protein>
    <submittedName>
        <fullName evidence="6">TetR/AcrR family transcriptional regulator</fullName>
    </submittedName>
</protein>
<dbReference type="PANTHER" id="PTHR30055">
    <property type="entry name" value="HTH-TYPE TRANSCRIPTIONAL REGULATOR RUTR"/>
    <property type="match status" value="1"/>
</dbReference>
<keyword evidence="7" id="KW-1185">Reference proteome</keyword>
<evidence type="ECO:0000256" key="4">
    <source>
        <dbReference type="PROSITE-ProRule" id="PRU00335"/>
    </source>
</evidence>
<dbReference type="InterPro" id="IPR036271">
    <property type="entry name" value="Tet_transcr_reg_TetR-rel_C_sf"/>
</dbReference>
<dbReference type="PRINTS" id="PR00455">
    <property type="entry name" value="HTHTETR"/>
</dbReference>
<evidence type="ECO:0000256" key="3">
    <source>
        <dbReference type="ARBA" id="ARBA00023163"/>
    </source>
</evidence>